<organism evidence="2 3">
    <name type="scientific">Dialister invisus</name>
    <dbReference type="NCBI Taxonomy" id="218538"/>
    <lineage>
        <taxon>Bacteria</taxon>
        <taxon>Bacillati</taxon>
        <taxon>Bacillota</taxon>
        <taxon>Negativicutes</taxon>
        <taxon>Veillonellales</taxon>
        <taxon>Veillonellaceae</taxon>
        <taxon>Dialister</taxon>
    </lineage>
</organism>
<evidence type="ECO:0000313" key="2">
    <source>
        <dbReference type="EMBL" id="MBF1129094.1"/>
    </source>
</evidence>
<dbReference type="Proteomes" id="UP000757890">
    <property type="component" value="Unassembled WGS sequence"/>
</dbReference>
<reference evidence="2" key="1">
    <citation type="submission" date="2020-04" db="EMBL/GenBank/DDBJ databases">
        <title>Deep metagenomics examines the oral microbiome during advanced dental caries in children, revealing novel taxa and co-occurrences with host molecules.</title>
        <authorList>
            <person name="Baker J.L."/>
            <person name="Morton J.T."/>
            <person name="Dinis M."/>
            <person name="Alvarez R."/>
            <person name="Tran N.C."/>
            <person name="Knight R."/>
            <person name="Edlund A."/>
        </authorList>
    </citation>
    <scope>NUCLEOTIDE SEQUENCE</scope>
    <source>
        <strain evidence="2">JCVI_32_bin.14</strain>
    </source>
</reference>
<comment type="caution">
    <text evidence="2">The sequence shown here is derived from an EMBL/GenBank/DDBJ whole genome shotgun (WGS) entry which is preliminary data.</text>
</comment>
<keyword evidence="1" id="KW-0812">Transmembrane</keyword>
<protein>
    <submittedName>
        <fullName evidence="2">Uncharacterized protein</fullName>
    </submittedName>
</protein>
<dbReference type="AlphaFoldDB" id="A0A930B558"/>
<gene>
    <name evidence="2" type="ORF">HXL70_03500</name>
</gene>
<name>A0A930B558_9FIRM</name>
<evidence type="ECO:0000313" key="3">
    <source>
        <dbReference type="Proteomes" id="UP000757890"/>
    </source>
</evidence>
<keyword evidence="1" id="KW-1133">Transmembrane helix</keyword>
<dbReference type="EMBL" id="JABZMK010000010">
    <property type="protein sequence ID" value="MBF1129094.1"/>
    <property type="molecule type" value="Genomic_DNA"/>
</dbReference>
<keyword evidence="1" id="KW-0472">Membrane</keyword>
<sequence>MIFDEVWTKAKQGLKYLLYAFLAACVVFTVYTAIQKYREVNAAPEKTTVEMPYSDTTNSSTVKEALGTDSQEAKEIVREIQYIHDGATAPEVTYYVTAPTLEDAATKTIAQIRANNAAIPDTATEKTDKTIVTANMEQQKVDVYKINLRNNHKVKAGVLAVKEHVYPAVGYQTGRFDVAVATDGRKVKGGYVMYTVAQW</sequence>
<evidence type="ECO:0000256" key="1">
    <source>
        <dbReference type="SAM" id="Phobius"/>
    </source>
</evidence>
<proteinExistence type="predicted"/>
<accession>A0A930B558</accession>
<feature type="transmembrane region" description="Helical" evidence="1">
    <location>
        <begin position="16"/>
        <end position="34"/>
    </location>
</feature>